<dbReference type="AlphaFoldDB" id="A0A397G8W1"/>
<feature type="compositionally biased region" description="Basic and acidic residues" evidence="1">
    <location>
        <begin position="43"/>
        <end position="59"/>
    </location>
</feature>
<protein>
    <submittedName>
        <fullName evidence="2">Uncharacterized protein</fullName>
    </submittedName>
</protein>
<evidence type="ECO:0000313" key="3">
    <source>
        <dbReference type="Proteomes" id="UP000266861"/>
    </source>
</evidence>
<dbReference type="Proteomes" id="UP000266861">
    <property type="component" value="Unassembled WGS sequence"/>
</dbReference>
<feature type="region of interest" description="Disordered" evidence="1">
    <location>
        <begin position="1"/>
        <end position="59"/>
    </location>
</feature>
<evidence type="ECO:0000313" key="2">
    <source>
        <dbReference type="EMBL" id="RHZ46058.1"/>
    </source>
</evidence>
<evidence type="ECO:0000256" key="1">
    <source>
        <dbReference type="SAM" id="MobiDB-lite"/>
    </source>
</evidence>
<organism evidence="2 3">
    <name type="scientific">Diversispora epigaea</name>
    <dbReference type="NCBI Taxonomy" id="1348612"/>
    <lineage>
        <taxon>Eukaryota</taxon>
        <taxon>Fungi</taxon>
        <taxon>Fungi incertae sedis</taxon>
        <taxon>Mucoromycota</taxon>
        <taxon>Glomeromycotina</taxon>
        <taxon>Glomeromycetes</taxon>
        <taxon>Diversisporales</taxon>
        <taxon>Diversisporaceae</taxon>
        <taxon>Diversispora</taxon>
    </lineage>
</organism>
<comment type="caution">
    <text evidence="2">The sequence shown here is derived from an EMBL/GenBank/DDBJ whole genome shotgun (WGS) entry which is preliminary data.</text>
</comment>
<keyword evidence="3" id="KW-1185">Reference proteome</keyword>
<sequence>MEDKFIYSNSARKRKSRKNETPEQPTSTHRVAAKLNHGTTAKSSHEAAAESRKSNYESV</sequence>
<dbReference type="EMBL" id="PQFF01000528">
    <property type="protein sequence ID" value="RHZ46058.1"/>
    <property type="molecule type" value="Genomic_DNA"/>
</dbReference>
<gene>
    <name evidence="2" type="ORF">Glove_637g24</name>
</gene>
<reference evidence="2 3" key="1">
    <citation type="submission" date="2018-08" db="EMBL/GenBank/DDBJ databases">
        <title>Genome and evolution of the arbuscular mycorrhizal fungus Diversispora epigaea (formerly Glomus versiforme) and its bacterial endosymbionts.</title>
        <authorList>
            <person name="Sun X."/>
            <person name="Fei Z."/>
            <person name="Harrison M."/>
        </authorList>
    </citation>
    <scope>NUCLEOTIDE SEQUENCE [LARGE SCALE GENOMIC DNA]</scope>
    <source>
        <strain evidence="2 3">IT104</strain>
    </source>
</reference>
<name>A0A397G8W1_9GLOM</name>
<accession>A0A397G8W1</accession>
<proteinExistence type="predicted"/>